<reference evidence="3 4" key="1">
    <citation type="journal article" date="2012" name="Science">
        <title>The Paleozoic origin of enzymatic lignin decomposition reconstructed from 31 fungal genomes.</title>
        <authorList>
            <person name="Floudas D."/>
            <person name="Binder M."/>
            <person name="Riley R."/>
            <person name="Barry K."/>
            <person name="Blanchette R.A."/>
            <person name="Henrissat B."/>
            <person name="Martinez A.T."/>
            <person name="Otillar R."/>
            <person name="Spatafora J.W."/>
            <person name="Yadav J.S."/>
            <person name="Aerts A."/>
            <person name="Benoit I."/>
            <person name="Boyd A."/>
            <person name="Carlson A."/>
            <person name="Copeland A."/>
            <person name="Coutinho P.M."/>
            <person name="de Vries R.P."/>
            <person name="Ferreira P."/>
            <person name="Findley K."/>
            <person name="Foster B."/>
            <person name="Gaskell J."/>
            <person name="Glotzer D."/>
            <person name="Gorecki P."/>
            <person name="Heitman J."/>
            <person name="Hesse C."/>
            <person name="Hori C."/>
            <person name="Igarashi K."/>
            <person name="Jurgens J.A."/>
            <person name="Kallen N."/>
            <person name="Kersten P."/>
            <person name="Kohler A."/>
            <person name="Kuees U."/>
            <person name="Kumar T.K.A."/>
            <person name="Kuo A."/>
            <person name="LaButti K."/>
            <person name="Larrondo L.F."/>
            <person name="Lindquist E."/>
            <person name="Ling A."/>
            <person name="Lombard V."/>
            <person name="Lucas S."/>
            <person name="Lundell T."/>
            <person name="Martin R."/>
            <person name="McLaughlin D.J."/>
            <person name="Morgenstern I."/>
            <person name="Morin E."/>
            <person name="Murat C."/>
            <person name="Nagy L.G."/>
            <person name="Nolan M."/>
            <person name="Ohm R.A."/>
            <person name="Patyshakuliyeva A."/>
            <person name="Rokas A."/>
            <person name="Ruiz-Duenas F.J."/>
            <person name="Sabat G."/>
            <person name="Salamov A."/>
            <person name="Samejima M."/>
            <person name="Schmutz J."/>
            <person name="Slot J.C."/>
            <person name="St John F."/>
            <person name="Stenlid J."/>
            <person name="Sun H."/>
            <person name="Sun S."/>
            <person name="Syed K."/>
            <person name="Tsang A."/>
            <person name="Wiebenga A."/>
            <person name="Young D."/>
            <person name="Pisabarro A."/>
            <person name="Eastwood D.C."/>
            <person name="Martin F."/>
            <person name="Cullen D."/>
            <person name="Grigoriev I.V."/>
            <person name="Hibbett D.S."/>
        </authorList>
    </citation>
    <scope>NUCLEOTIDE SEQUENCE [LARGE SCALE GENOMIC DNA]</scope>
    <source>
        <strain evidence="3 4">MD-104</strain>
    </source>
</reference>
<accession>A0A2H3JH09</accession>
<dbReference type="GO" id="GO:0004674">
    <property type="term" value="F:protein serine/threonine kinase activity"/>
    <property type="evidence" value="ECO:0007669"/>
    <property type="project" value="TreeGrafter"/>
</dbReference>
<dbReference type="Gene3D" id="1.10.510.10">
    <property type="entry name" value="Transferase(Phosphotransferase) domain 1"/>
    <property type="match status" value="1"/>
</dbReference>
<dbReference type="SUPFAM" id="SSF56112">
    <property type="entry name" value="Protein kinase-like (PK-like)"/>
    <property type="match status" value="1"/>
</dbReference>
<dbReference type="EMBL" id="KB467942">
    <property type="protein sequence ID" value="PCH38059.1"/>
    <property type="molecule type" value="Genomic_DNA"/>
</dbReference>
<proteinExistence type="predicted"/>
<dbReference type="AlphaFoldDB" id="A0A2H3JH09"/>
<dbReference type="Pfam" id="PF00069">
    <property type="entry name" value="Pkinase"/>
    <property type="match status" value="1"/>
</dbReference>
<keyword evidence="3" id="KW-0418">Kinase</keyword>
<organism evidence="3 4">
    <name type="scientific">Wolfiporia cocos (strain MD-104)</name>
    <name type="common">Brown rot fungus</name>
    <dbReference type="NCBI Taxonomy" id="742152"/>
    <lineage>
        <taxon>Eukaryota</taxon>
        <taxon>Fungi</taxon>
        <taxon>Dikarya</taxon>
        <taxon>Basidiomycota</taxon>
        <taxon>Agaricomycotina</taxon>
        <taxon>Agaricomycetes</taxon>
        <taxon>Polyporales</taxon>
        <taxon>Phaeolaceae</taxon>
        <taxon>Wolfiporia</taxon>
    </lineage>
</organism>
<evidence type="ECO:0000313" key="3">
    <source>
        <dbReference type="EMBL" id="PCH38059.1"/>
    </source>
</evidence>
<protein>
    <submittedName>
        <fullName evidence="3">Kinase-like protein</fullName>
    </submittedName>
</protein>
<dbReference type="PANTHER" id="PTHR44167:SF24">
    <property type="entry name" value="SERINE_THREONINE-PROTEIN KINASE CHK2"/>
    <property type="match status" value="1"/>
</dbReference>
<dbReference type="OrthoDB" id="3173976at2759"/>
<dbReference type="STRING" id="742152.A0A2H3JH09"/>
<name>A0A2H3JH09_WOLCO</name>
<keyword evidence="3" id="KW-0808">Transferase</keyword>
<dbReference type="GO" id="GO:0005524">
    <property type="term" value="F:ATP binding"/>
    <property type="evidence" value="ECO:0007669"/>
    <property type="project" value="InterPro"/>
</dbReference>
<dbReference type="SMART" id="SM00220">
    <property type="entry name" value="S_TKc"/>
    <property type="match status" value="1"/>
</dbReference>
<feature type="domain" description="Protein kinase" evidence="2">
    <location>
        <begin position="98"/>
        <end position="336"/>
    </location>
</feature>
<evidence type="ECO:0000256" key="1">
    <source>
        <dbReference type="SAM" id="MobiDB-lite"/>
    </source>
</evidence>
<dbReference type="CDD" id="cd00180">
    <property type="entry name" value="PKc"/>
    <property type="match status" value="1"/>
</dbReference>
<keyword evidence="4" id="KW-1185">Reference proteome</keyword>
<dbReference type="OMA" id="YACIDYE"/>
<evidence type="ECO:0000313" key="4">
    <source>
        <dbReference type="Proteomes" id="UP000218811"/>
    </source>
</evidence>
<dbReference type="PANTHER" id="PTHR44167">
    <property type="entry name" value="OVARIAN-SPECIFIC SERINE/THREONINE-PROTEIN KINASE LOK-RELATED"/>
    <property type="match status" value="1"/>
</dbReference>
<evidence type="ECO:0000259" key="2">
    <source>
        <dbReference type="PROSITE" id="PS50011"/>
    </source>
</evidence>
<dbReference type="InterPro" id="IPR000719">
    <property type="entry name" value="Prot_kinase_dom"/>
</dbReference>
<dbReference type="GO" id="GO:0044773">
    <property type="term" value="P:mitotic DNA damage checkpoint signaling"/>
    <property type="evidence" value="ECO:0007669"/>
    <property type="project" value="TreeGrafter"/>
</dbReference>
<dbReference type="Proteomes" id="UP000218811">
    <property type="component" value="Unassembled WGS sequence"/>
</dbReference>
<feature type="compositionally biased region" description="Low complexity" evidence="1">
    <location>
        <begin position="19"/>
        <end position="29"/>
    </location>
</feature>
<sequence>MPTHKQAIRRASPEDSDSDSTATSSSSDSSFDEDAVNARLSPNWCCYRAIIGKWGFRLDTCRDVKRFYQRYWDGLVAQGCTISESDWPGYLRACNGGGDDDLCKDAGLPDNLFRGSRCSDGAQVVIKAVNIRSREYEIVRYLSSPALRKHPMNHCIPVLAFIEVPQDNVVFIVMEEWSPHLESDPPFTLRAFLNTLRQHLEHLTFMHAHHVVHLDICLRNILTNNENRYGCIDFENSRRFDETPSPRILGHRGAETPPEVERGQWSDPYKIDIWASGILMLRASTLTGYEVPEMWHVLRPMLHDDHARRPTAREALKAFNAMVHAIGNERLDSCHP</sequence>
<dbReference type="InterPro" id="IPR011009">
    <property type="entry name" value="Kinase-like_dom_sf"/>
</dbReference>
<dbReference type="PROSITE" id="PS50011">
    <property type="entry name" value="PROTEIN_KINASE_DOM"/>
    <property type="match status" value="1"/>
</dbReference>
<feature type="region of interest" description="Disordered" evidence="1">
    <location>
        <begin position="1"/>
        <end position="33"/>
    </location>
</feature>
<gene>
    <name evidence="3" type="ORF">WOLCODRAFT_96395</name>
</gene>
<dbReference type="GO" id="GO:0005634">
    <property type="term" value="C:nucleus"/>
    <property type="evidence" value="ECO:0007669"/>
    <property type="project" value="TreeGrafter"/>
</dbReference>